<dbReference type="InterPro" id="IPR046461">
    <property type="entry name" value="TerL_ATPase"/>
</dbReference>
<feature type="domain" description="Terminase large subunit-like ATPase" evidence="1">
    <location>
        <begin position="81"/>
        <end position="262"/>
    </location>
</feature>
<name>A0AAW8TPR8_9ENTE</name>
<dbReference type="InterPro" id="IPR005021">
    <property type="entry name" value="Terminase_largesu-like"/>
</dbReference>
<dbReference type="Proteomes" id="UP001255696">
    <property type="component" value="Unassembled WGS sequence"/>
</dbReference>
<evidence type="ECO:0000313" key="3">
    <source>
        <dbReference type="EMBL" id="MDT2797411.1"/>
    </source>
</evidence>
<organism evidence="3 4">
    <name type="scientific">Enterococcus cecorum</name>
    <dbReference type="NCBI Taxonomy" id="44008"/>
    <lineage>
        <taxon>Bacteria</taxon>
        <taxon>Bacillati</taxon>
        <taxon>Bacillota</taxon>
        <taxon>Bacilli</taxon>
        <taxon>Lactobacillales</taxon>
        <taxon>Enterococcaceae</taxon>
        <taxon>Enterococcus</taxon>
    </lineage>
</organism>
<gene>
    <name evidence="3" type="ORF">P7H47_09200</name>
</gene>
<dbReference type="InterPro" id="IPR027417">
    <property type="entry name" value="P-loop_NTPase"/>
</dbReference>
<evidence type="ECO:0000259" key="2">
    <source>
        <dbReference type="Pfam" id="PF20441"/>
    </source>
</evidence>
<dbReference type="PANTHER" id="PTHR41287">
    <property type="match status" value="1"/>
</dbReference>
<reference evidence="3" key="1">
    <citation type="submission" date="2023-03" db="EMBL/GenBank/DDBJ databases">
        <authorList>
            <person name="Shen W."/>
            <person name="Cai J."/>
        </authorList>
    </citation>
    <scope>NUCLEOTIDE SEQUENCE</scope>
    <source>
        <strain evidence="3">B245-2</strain>
    </source>
</reference>
<dbReference type="RefSeq" id="WP_311898164.1">
    <property type="nucleotide sequence ID" value="NZ_JARQBI010000024.1"/>
</dbReference>
<dbReference type="Gene3D" id="3.40.50.300">
    <property type="entry name" value="P-loop containing nucleotide triphosphate hydrolases"/>
    <property type="match status" value="1"/>
</dbReference>
<evidence type="ECO:0000313" key="4">
    <source>
        <dbReference type="Proteomes" id="UP001255696"/>
    </source>
</evidence>
<dbReference type="Pfam" id="PF20441">
    <property type="entry name" value="TerL_nuclease"/>
    <property type="match status" value="1"/>
</dbReference>
<dbReference type="PANTHER" id="PTHR41287:SF1">
    <property type="entry name" value="PROTEIN YMFN"/>
    <property type="match status" value="1"/>
</dbReference>
<accession>A0AAW8TPR8</accession>
<sequence>MTNLERAKDFANRLISGQKLANKEQVQAAQRFLDDLEDERWEYRAKQADFVINIIEKTMVHVQGEDENGKPYKDTAVKLQDWQIFVIVNLFGFFVRDTKIRRFNEALIFLPRKQGKTAFTAALTWAKNILDRKSGSKTYIVANSLKQTQESFSFMVYNAERVKDDLDKLRIRDNNQEHSIKADFPDGTFEVFAIANNEDKLDSLNANALILDEIHSWKRAGAKKYVLMKNSQKAYRNKLLMGISTAGDIPNGFLAQRVETLKKVLNGQIKDKTYDHYFIYLCCAETDKKGNILNPITKQPTDIDDAELLESVTPSLGVTVTLDDLIFEAQQAKNESQLKNEFKNKSLNVFTNSLDAYFDIDMFKYSDSQYDYDLRNLAKLPITWYGGADLSKMHDLTAACLYGNYTTKDGKSIDIVIPHAFFPRIHALEKAQEDDIPLFEWEEEGWATLSNTDTVLYDDVVKWFIEMRSKGFKIKSVHFDKKFGREFFLMMKKAKLKMEDAPQLFVVKSEGFRRIEFKMRNAEFYYVHNRAYEYCVGNVKAIEKTDDMIQFEKVMPNQRIDLFDASVFACVGMLKSGEKKAKKEAWDL</sequence>
<dbReference type="Pfam" id="PF03354">
    <property type="entry name" value="TerL_ATPase"/>
    <property type="match status" value="1"/>
</dbReference>
<dbReference type="GO" id="GO:0004519">
    <property type="term" value="F:endonuclease activity"/>
    <property type="evidence" value="ECO:0007669"/>
    <property type="project" value="InterPro"/>
</dbReference>
<feature type="domain" description="Terminase large subunit-like endonuclease" evidence="2">
    <location>
        <begin position="304"/>
        <end position="570"/>
    </location>
</feature>
<evidence type="ECO:0000259" key="1">
    <source>
        <dbReference type="Pfam" id="PF03354"/>
    </source>
</evidence>
<protein>
    <submittedName>
        <fullName evidence="3">Terminase large subunit</fullName>
    </submittedName>
</protein>
<dbReference type="AlphaFoldDB" id="A0AAW8TPR8"/>
<proteinExistence type="predicted"/>
<dbReference type="EMBL" id="JARQBI010000024">
    <property type="protein sequence ID" value="MDT2797411.1"/>
    <property type="molecule type" value="Genomic_DNA"/>
</dbReference>
<comment type="caution">
    <text evidence="3">The sequence shown here is derived from an EMBL/GenBank/DDBJ whole genome shotgun (WGS) entry which is preliminary data.</text>
</comment>
<dbReference type="InterPro" id="IPR046462">
    <property type="entry name" value="TerL_nuclease"/>
</dbReference>